<organism evidence="5 6">
    <name type="scientific">Candidatus Doriopsillibacter californiensis</name>
    <dbReference type="NCBI Taxonomy" id="2970740"/>
    <lineage>
        <taxon>Bacteria</taxon>
        <taxon>Pseudomonadati</taxon>
        <taxon>Pseudomonadota</taxon>
        <taxon>Gammaproteobacteria</taxon>
        <taxon>Candidatus Tethybacterales</taxon>
        <taxon>Candidatus Persebacteraceae</taxon>
        <taxon>Candidatus Doriopsillibacter</taxon>
    </lineage>
</organism>
<feature type="domain" description="Metalloprotease TldD/E N-terminal" evidence="2">
    <location>
        <begin position="34"/>
        <end position="93"/>
    </location>
</feature>
<evidence type="ECO:0000256" key="1">
    <source>
        <dbReference type="ARBA" id="ARBA00005836"/>
    </source>
</evidence>
<protein>
    <submittedName>
        <fullName evidence="5">Metallopeptidase TldD-related protein</fullName>
    </submittedName>
</protein>
<dbReference type="Proteomes" id="UP001168167">
    <property type="component" value="Unassembled WGS sequence"/>
</dbReference>
<accession>A0ABT7QKW7</accession>
<evidence type="ECO:0000313" key="6">
    <source>
        <dbReference type="Proteomes" id="UP001168167"/>
    </source>
</evidence>
<dbReference type="SUPFAM" id="SSF111283">
    <property type="entry name" value="Putative modulator of DNA gyrase, PmbA/TldD"/>
    <property type="match status" value="1"/>
</dbReference>
<name>A0ABT7QKW7_9GAMM</name>
<proteinExistence type="inferred from homology"/>
<evidence type="ECO:0000313" key="5">
    <source>
        <dbReference type="EMBL" id="MDM5147357.1"/>
    </source>
</evidence>
<dbReference type="InterPro" id="IPR036059">
    <property type="entry name" value="TldD/PmbA_sf"/>
</dbReference>
<dbReference type="PANTHER" id="PTHR43421:SF1">
    <property type="entry name" value="METALLOPROTEASE PMBA"/>
    <property type="match status" value="1"/>
</dbReference>
<gene>
    <name evidence="5" type="ORF">NQX30_03080</name>
</gene>
<dbReference type="InterPro" id="IPR045570">
    <property type="entry name" value="Metalloprtase-TldD/E_cen_dom"/>
</dbReference>
<keyword evidence="6" id="KW-1185">Reference proteome</keyword>
<dbReference type="Gene3D" id="3.30.2290.10">
    <property type="entry name" value="PmbA/TldD superfamily"/>
    <property type="match status" value="1"/>
</dbReference>
<sequence>MEFFYNKGKLKDIAAETVRLAQRNGADAAQVDTSESASMEVTVRGGKLDSMDISRSQELSLTVYVNNHEGSASVGELTTIAMQTAVDKALSIARAGAADSCAGLADSALMATHFHDLSLYHPWELSPEAAITLACECEASSWEAHSAINRKKSEAALSTGISQNVYANSHGFCEIEQETAHTISCTAIAEKDGQMERDGWSETRRQSSQLPLATAIGRDGGERAARRLGGKTIRAGRVNVLFQAPISHSLIYHLLGAASGGALYHKTSWLLNKLNEQVCAPHINISENPHLLGKMRSANYDNEGVATCPRTVVENGIWNGRFLSSYSARRLNTQTTGNAGGAHNLEVTGHTLNNVDMRQALGTGLIVTELMGQGVNSVNGDYSRGAAGFWVENGTIVHPVSEATIAGNLLQMLPTIVAIGDDAMNRGLVLCGSILIPNLTVGGAR</sequence>
<dbReference type="EMBL" id="JANQAO010000001">
    <property type="protein sequence ID" value="MDM5147357.1"/>
    <property type="molecule type" value="Genomic_DNA"/>
</dbReference>
<feature type="domain" description="Metalloprotease TldD/E C-terminal" evidence="3">
    <location>
        <begin position="236"/>
        <end position="443"/>
    </location>
</feature>
<evidence type="ECO:0000259" key="3">
    <source>
        <dbReference type="Pfam" id="PF19289"/>
    </source>
</evidence>
<reference evidence="5" key="1">
    <citation type="submission" date="2022-08" db="EMBL/GenBank/DDBJ databases">
        <authorList>
            <person name="Dzunkova M."/>
            <person name="La Clair J."/>
            <person name="Tyml T."/>
            <person name="Doud D."/>
            <person name="Schulz F."/>
            <person name="Piquer S."/>
            <person name="Porcel Sanchis D."/>
            <person name="Osborn A."/>
            <person name="Robinson D."/>
            <person name="Louie K.B."/>
            <person name="Bowen B.P."/>
            <person name="Bowers R."/>
            <person name="Lee J."/>
            <person name="Arnau Llombart V."/>
            <person name="Diaz Villanueva W."/>
            <person name="Gosliner T."/>
            <person name="Northen T."/>
            <person name="Cheng J.-F."/>
            <person name="Burkart M.D."/>
            <person name="Woyke T."/>
        </authorList>
    </citation>
    <scope>NUCLEOTIDE SEQUENCE</scope>
    <source>
        <strain evidence="5">Df01</strain>
    </source>
</reference>
<evidence type="ECO:0000259" key="4">
    <source>
        <dbReference type="Pfam" id="PF19290"/>
    </source>
</evidence>
<dbReference type="Pfam" id="PF19290">
    <property type="entry name" value="PmbA_TldD_2nd"/>
    <property type="match status" value="1"/>
</dbReference>
<dbReference type="InterPro" id="IPR002510">
    <property type="entry name" value="Metalloprtase-TldD/E_N"/>
</dbReference>
<comment type="caution">
    <text evidence="5">The sequence shown here is derived from an EMBL/GenBank/DDBJ whole genome shotgun (WGS) entry which is preliminary data.</text>
</comment>
<dbReference type="InterPro" id="IPR035068">
    <property type="entry name" value="TldD/PmbA_N"/>
</dbReference>
<evidence type="ECO:0000259" key="2">
    <source>
        <dbReference type="Pfam" id="PF01523"/>
    </source>
</evidence>
<reference evidence="5" key="2">
    <citation type="journal article" date="2023" name="Microbiome">
        <title>Synthase-selected sorting approach identifies a beta-lactone synthase in a nudibranch symbiotic bacterium.</title>
        <authorList>
            <person name="Dzunkova M."/>
            <person name="La Clair J.J."/>
            <person name="Tyml T."/>
            <person name="Doud D."/>
            <person name="Schulz F."/>
            <person name="Piquer-Esteban S."/>
            <person name="Porcel Sanchis D."/>
            <person name="Osborn A."/>
            <person name="Robinson D."/>
            <person name="Louie K.B."/>
            <person name="Bowen B.P."/>
            <person name="Bowers R.M."/>
            <person name="Lee J."/>
            <person name="Arnau V."/>
            <person name="Diaz-Villanueva W."/>
            <person name="Stepanauskas R."/>
            <person name="Gosliner T."/>
            <person name="Date S.V."/>
            <person name="Northen T.R."/>
            <person name="Cheng J.F."/>
            <person name="Burkart M.D."/>
            <person name="Woyke T."/>
        </authorList>
    </citation>
    <scope>NUCLEOTIDE SEQUENCE</scope>
    <source>
        <strain evidence="5">Df01</strain>
    </source>
</reference>
<dbReference type="InterPro" id="IPR045569">
    <property type="entry name" value="Metalloprtase-TldD/E_C"/>
</dbReference>
<feature type="domain" description="Metalloprotease TldD/E central" evidence="4">
    <location>
        <begin position="120"/>
        <end position="228"/>
    </location>
</feature>
<dbReference type="InterPro" id="IPR047657">
    <property type="entry name" value="PmbA"/>
</dbReference>
<dbReference type="PANTHER" id="PTHR43421">
    <property type="entry name" value="METALLOPROTEASE PMBA"/>
    <property type="match status" value="1"/>
</dbReference>
<dbReference type="Pfam" id="PF01523">
    <property type="entry name" value="PmbA_TldD_1st"/>
    <property type="match status" value="1"/>
</dbReference>
<comment type="similarity">
    <text evidence="1">Belongs to the peptidase U62 family.</text>
</comment>
<dbReference type="Pfam" id="PF19289">
    <property type="entry name" value="PmbA_TldD_3rd"/>
    <property type="match status" value="1"/>
</dbReference>